<reference evidence="1" key="1">
    <citation type="submission" date="2020-11" db="EMBL/GenBank/DDBJ databases">
        <authorList>
            <consortium name="DOE Joint Genome Institute"/>
            <person name="Ahrendt S."/>
            <person name="Riley R."/>
            <person name="Andreopoulos W."/>
            <person name="Labutti K."/>
            <person name="Pangilinan J."/>
            <person name="Ruiz-Duenas F.J."/>
            <person name="Barrasa J.M."/>
            <person name="Sanchez-Garcia M."/>
            <person name="Camarero S."/>
            <person name="Miyauchi S."/>
            <person name="Serrano A."/>
            <person name="Linde D."/>
            <person name="Babiker R."/>
            <person name="Drula E."/>
            <person name="Ayuso-Fernandez I."/>
            <person name="Pacheco R."/>
            <person name="Padilla G."/>
            <person name="Ferreira P."/>
            <person name="Barriuso J."/>
            <person name="Kellner H."/>
            <person name="Castanera R."/>
            <person name="Alfaro M."/>
            <person name="Ramirez L."/>
            <person name="Pisabarro A.G."/>
            <person name="Kuo A."/>
            <person name="Tritt A."/>
            <person name="Lipzen A."/>
            <person name="He G."/>
            <person name="Yan M."/>
            <person name="Ng V."/>
            <person name="Cullen D."/>
            <person name="Martin F."/>
            <person name="Rosso M.-N."/>
            <person name="Henrissat B."/>
            <person name="Hibbett D."/>
            <person name="Martinez A.T."/>
            <person name="Grigoriev I.V."/>
        </authorList>
    </citation>
    <scope>NUCLEOTIDE SEQUENCE</scope>
    <source>
        <strain evidence="1">AH 40177</strain>
    </source>
</reference>
<dbReference type="AlphaFoldDB" id="A0A9P5Q4V6"/>
<dbReference type="Proteomes" id="UP000772434">
    <property type="component" value="Unassembled WGS sequence"/>
</dbReference>
<sequence length="96" mass="10559">MHVLTSRSASIAGVLVGTLSIATRSQAAQQSDFTIPHSTAEKCVRFLNRLLCLMQLRLVLISVSTWVPFSRTKSSTHQVPYITPSNPHTILANKAR</sequence>
<name>A0A9P5Q4V6_9AGAR</name>
<proteinExistence type="predicted"/>
<accession>A0A9P5Q4V6</accession>
<gene>
    <name evidence="1" type="ORF">BDP27DRAFT_1315486</name>
</gene>
<keyword evidence="2" id="KW-1185">Reference proteome</keyword>
<evidence type="ECO:0000313" key="2">
    <source>
        <dbReference type="Proteomes" id="UP000772434"/>
    </source>
</evidence>
<comment type="caution">
    <text evidence="1">The sequence shown here is derived from an EMBL/GenBank/DDBJ whole genome shotgun (WGS) entry which is preliminary data.</text>
</comment>
<protein>
    <submittedName>
        <fullName evidence="1">Uncharacterized protein</fullName>
    </submittedName>
</protein>
<evidence type="ECO:0000313" key="1">
    <source>
        <dbReference type="EMBL" id="KAF9075086.1"/>
    </source>
</evidence>
<dbReference type="EMBL" id="JADNRY010000010">
    <property type="protein sequence ID" value="KAF9075086.1"/>
    <property type="molecule type" value="Genomic_DNA"/>
</dbReference>
<organism evidence="1 2">
    <name type="scientific">Rhodocollybia butyracea</name>
    <dbReference type="NCBI Taxonomy" id="206335"/>
    <lineage>
        <taxon>Eukaryota</taxon>
        <taxon>Fungi</taxon>
        <taxon>Dikarya</taxon>
        <taxon>Basidiomycota</taxon>
        <taxon>Agaricomycotina</taxon>
        <taxon>Agaricomycetes</taxon>
        <taxon>Agaricomycetidae</taxon>
        <taxon>Agaricales</taxon>
        <taxon>Marasmiineae</taxon>
        <taxon>Omphalotaceae</taxon>
        <taxon>Rhodocollybia</taxon>
    </lineage>
</organism>